<feature type="non-terminal residue" evidence="2">
    <location>
        <position position="1"/>
    </location>
</feature>
<feature type="region of interest" description="Disordered" evidence="1">
    <location>
        <begin position="22"/>
        <end position="41"/>
    </location>
</feature>
<sequence length="41" mass="4909">LEPIEEDEVDETYELVNKNEHYINISTEQDEELNDKADKEQ</sequence>
<evidence type="ECO:0000313" key="2">
    <source>
        <dbReference type="EMBL" id="CAG8816656.1"/>
    </source>
</evidence>
<protein>
    <submittedName>
        <fullName evidence="2">14376_t:CDS:1</fullName>
    </submittedName>
</protein>
<gene>
    <name evidence="2" type="ORF">CPELLU_LOCUS19264</name>
</gene>
<evidence type="ECO:0000256" key="1">
    <source>
        <dbReference type="SAM" id="MobiDB-lite"/>
    </source>
</evidence>
<evidence type="ECO:0000313" key="3">
    <source>
        <dbReference type="Proteomes" id="UP000789759"/>
    </source>
</evidence>
<proteinExistence type="predicted"/>
<organism evidence="2 3">
    <name type="scientific">Cetraspora pellucida</name>
    <dbReference type="NCBI Taxonomy" id="1433469"/>
    <lineage>
        <taxon>Eukaryota</taxon>
        <taxon>Fungi</taxon>
        <taxon>Fungi incertae sedis</taxon>
        <taxon>Mucoromycota</taxon>
        <taxon>Glomeromycotina</taxon>
        <taxon>Glomeromycetes</taxon>
        <taxon>Diversisporales</taxon>
        <taxon>Gigasporaceae</taxon>
        <taxon>Cetraspora</taxon>
    </lineage>
</organism>
<name>A0A9N9PHE4_9GLOM</name>
<keyword evidence="3" id="KW-1185">Reference proteome</keyword>
<comment type="caution">
    <text evidence="2">The sequence shown here is derived from an EMBL/GenBank/DDBJ whole genome shotgun (WGS) entry which is preliminary data.</text>
</comment>
<reference evidence="2" key="1">
    <citation type="submission" date="2021-06" db="EMBL/GenBank/DDBJ databases">
        <authorList>
            <person name="Kallberg Y."/>
            <person name="Tangrot J."/>
            <person name="Rosling A."/>
        </authorList>
    </citation>
    <scope>NUCLEOTIDE SEQUENCE</scope>
    <source>
        <strain evidence="2">FL966</strain>
    </source>
</reference>
<dbReference type="Proteomes" id="UP000789759">
    <property type="component" value="Unassembled WGS sequence"/>
</dbReference>
<dbReference type="EMBL" id="CAJVQA010044536">
    <property type="protein sequence ID" value="CAG8816656.1"/>
    <property type="molecule type" value="Genomic_DNA"/>
</dbReference>
<dbReference type="AlphaFoldDB" id="A0A9N9PHE4"/>
<accession>A0A9N9PHE4</accession>